<dbReference type="AlphaFoldDB" id="A0A812RM12"/>
<keyword evidence="3" id="KW-1185">Reference proteome</keyword>
<protein>
    <submittedName>
        <fullName evidence="2">Uncharacterized protein</fullName>
    </submittedName>
</protein>
<keyword evidence="1" id="KW-0472">Membrane</keyword>
<proteinExistence type="predicted"/>
<gene>
    <name evidence="2" type="ORF">SNAT2548_LOCUS24070</name>
</gene>
<feature type="non-terminal residue" evidence="2">
    <location>
        <position position="501"/>
    </location>
</feature>
<dbReference type="PANTHER" id="PTHR35791">
    <property type="entry name" value="UPF0754 MEMBRANE PROTEIN YHEB"/>
    <property type="match status" value="1"/>
</dbReference>
<feature type="non-terminal residue" evidence="2">
    <location>
        <position position="1"/>
    </location>
</feature>
<name>A0A812RM12_9DINO</name>
<evidence type="ECO:0000313" key="3">
    <source>
        <dbReference type="Proteomes" id="UP000604046"/>
    </source>
</evidence>
<dbReference type="OrthoDB" id="410754at2759"/>
<dbReference type="EMBL" id="CAJNDS010002344">
    <property type="protein sequence ID" value="CAE7442640.1"/>
    <property type="molecule type" value="Genomic_DNA"/>
</dbReference>
<keyword evidence="1" id="KW-0812">Transmembrane</keyword>
<sequence>MLFYPIEYAGVDLYRQKHVPYGLIGWQGVVPTKADVMAARLTDIVTAKLLSLPEAFSRLDAPHFAALILPSIEESIRQEAPNGAAWALLLKPFLHWALCRVVRALQRDISEVLDLEEVVTDAFLRDVRVLVELFQRVGRRELDFLVISGLYFGFLLGIGQMWIWAHVPRAWTLPVAGAVVGYVTNWVAVKMIFEPVEPVMVGPFLLQGMFEMRQPEVSVEFAEFIASRVLTPPRVLEGLCDGQRQREFAALVRANVPFIVPDSVVAAAVSGLRNLVGPWEIVIFPLKSRKLAKEPKSHEAHVYAAEALGIEATLSHRLQLLSPKEFEGLLHPVFQEDEIILILAGGVLGVVDWRQISDALPSLAGDAPAAEAALQLLTLGNNLAEEVNVTSSNGRSVSGLLRGSVTSLSLGRNPADQNWGQWASFFVTSGPPALEGHRLVAGKRESGEPLFDQATGEPALRAGDTLYFAMPDRAALLELATYDQLPEFATQLAELLKQGAD</sequence>
<feature type="transmembrane region" description="Helical" evidence="1">
    <location>
        <begin position="144"/>
        <end position="165"/>
    </location>
</feature>
<reference evidence="2" key="1">
    <citation type="submission" date="2021-02" db="EMBL/GenBank/DDBJ databases">
        <authorList>
            <person name="Dougan E. K."/>
            <person name="Rhodes N."/>
            <person name="Thang M."/>
            <person name="Chan C."/>
        </authorList>
    </citation>
    <scope>NUCLEOTIDE SEQUENCE</scope>
</reference>
<keyword evidence="1" id="KW-1133">Transmembrane helix</keyword>
<dbReference type="PANTHER" id="PTHR35791:SF1">
    <property type="entry name" value="UPF0754 MEMBRANE PROTEIN YHEB"/>
    <property type="match status" value="1"/>
</dbReference>
<comment type="caution">
    <text evidence="2">The sequence shown here is derived from an EMBL/GenBank/DDBJ whole genome shotgun (WGS) entry which is preliminary data.</text>
</comment>
<evidence type="ECO:0000256" key="1">
    <source>
        <dbReference type="SAM" id="Phobius"/>
    </source>
</evidence>
<dbReference type="Proteomes" id="UP000604046">
    <property type="component" value="Unassembled WGS sequence"/>
</dbReference>
<organism evidence="2 3">
    <name type="scientific">Symbiodinium natans</name>
    <dbReference type="NCBI Taxonomy" id="878477"/>
    <lineage>
        <taxon>Eukaryota</taxon>
        <taxon>Sar</taxon>
        <taxon>Alveolata</taxon>
        <taxon>Dinophyceae</taxon>
        <taxon>Suessiales</taxon>
        <taxon>Symbiodiniaceae</taxon>
        <taxon>Symbiodinium</taxon>
    </lineage>
</organism>
<accession>A0A812RM12</accession>
<evidence type="ECO:0000313" key="2">
    <source>
        <dbReference type="EMBL" id="CAE7442640.1"/>
    </source>
</evidence>